<dbReference type="KEGG" id="vg:22111236"/>
<dbReference type="EMBL" id="KM507819">
    <property type="protein sequence ID" value="AIT14086.1"/>
    <property type="molecule type" value="Genomic_DNA"/>
</dbReference>
<dbReference type="Proteomes" id="UP000029889">
    <property type="component" value="Segment"/>
</dbReference>
<dbReference type="GeneID" id="22111236"/>
<keyword evidence="2" id="KW-1185">Reference proteome</keyword>
<evidence type="ECO:0000313" key="1">
    <source>
        <dbReference type="EMBL" id="AIT14086.1"/>
    </source>
</evidence>
<evidence type="ECO:0000313" key="2">
    <source>
        <dbReference type="Proteomes" id="UP000029889"/>
    </source>
</evidence>
<dbReference type="RefSeq" id="YP_009101783.1">
    <property type="nucleotide sequence ID" value="NC_025447.1"/>
</dbReference>
<reference evidence="1 2" key="1">
    <citation type="submission" date="2014-09" db="EMBL/GenBank/DDBJ databases">
        <authorList>
            <person name="Lapin J.S."/>
            <person name="Pope W.H."/>
            <person name="Hua J."/>
            <person name="Ford M.E."/>
            <person name="Conway J.F."/>
            <person name="Hatfull G.F."/>
            <person name="Hendrix R.W."/>
        </authorList>
    </citation>
    <scope>NUCLEOTIDE SEQUENCE [LARGE SCALE GENOMIC DNA]</scope>
</reference>
<organism evidence="1 2">
    <name type="scientific">Escherichia phage 121Q</name>
    <dbReference type="NCBI Taxonomy" id="1555202"/>
    <lineage>
        <taxon>Viruses</taxon>
        <taxon>Duplodnaviria</taxon>
        <taxon>Heunggongvirae</taxon>
        <taxon>Uroviricota</taxon>
        <taxon>Caudoviricetes</taxon>
        <taxon>Asteriusvirus</taxon>
        <taxon>Asteriusvirus av121Q</taxon>
    </lineage>
</organism>
<protein>
    <submittedName>
        <fullName evidence="1">Uncharacterized protein</fullName>
    </submittedName>
</protein>
<accession>A0A097EXF8</accession>
<name>A0A097EXF8_9CAUD</name>
<proteinExistence type="predicted"/>
<sequence length="73" mass="8512">MKYIVLVLILFSTVVSAKQKEYVKCINYEEKYVETYKKSIIKNVSITDRGTIIVLKNGLIMLYKPHVKCEIIN</sequence>
<gene>
    <name evidence="1" type="primary">196</name>
    <name evidence="1" type="ORF">PBI_121Q_196</name>
</gene>